<evidence type="ECO:0000256" key="5">
    <source>
        <dbReference type="ARBA" id="ARBA00023235"/>
    </source>
</evidence>
<evidence type="ECO:0000256" key="3">
    <source>
        <dbReference type="ARBA" id="ARBA00022729"/>
    </source>
</evidence>
<evidence type="ECO:0000313" key="9">
    <source>
        <dbReference type="EMBL" id="RZD16278.1"/>
    </source>
</evidence>
<sequence length="316" mass="35138">MYFGKKNGKVNLSKKSELTKRFSKIIVFSLFLFAISFGLYGCAKKPAPSSKVLATVNGKPITLNEFKAEIAKLPPSVTSFVSTPQGQKRFLKSMVERQILADRAIKDGLNKSKAYKMQLSDFKKGLLVQLLLNEKVQKKLVITDQAAKNFYKKHLNTFNLPSKINVSYIQLSSLAAAKKVYANLQKGVSFPKLAKQYSAAPNAKSGGALGWIKFGETTPSFNQAAFSIPKIGGYSNIVPVGKNFDIVRLNNILSGKPKPFSKIKDQIIMIMKEKEGQKLFKNYLNKVKKASKVTYYYKNLAALNQFKPLASTPSKK</sequence>
<dbReference type="SUPFAM" id="SSF109998">
    <property type="entry name" value="Triger factor/SurA peptide-binding domain-like"/>
    <property type="match status" value="1"/>
</dbReference>
<keyword evidence="4 6" id="KW-0697">Rotamase</keyword>
<keyword evidence="7" id="KW-0812">Transmembrane</keyword>
<organism evidence="9 10">
    <name type="scientific">Acididesulfobacter guangdongensis</name>
    <dbReference type="NCBI Taxonomy" id="2597225"/>
    <lineage>
        <taxon>Bacteria</taxon>
        <taxon>Deltaproteobacteria</taxon>
        <taxon>Candidatus Acidulodesulfobacterales</taxon>
        <taxon>Candidatus Acididesulfobacter</taxon>
    </lineage>
</organism>
<evidence type="ECO:0000313" key="10">
    <source>
        <dbReference type="Proteomes" id="UP000316562"/>
    </source>
</evidence>
<keyword evidence="3" id="KW-0732">Signal</keyword>
<dbReference type="EC" id="5.2.1.8" evidence="2"/>
<feature type="domain" description="PpiC" evidence="8">
    <location>
        <begin position="161"/>
        <end position="251"/>
    </location>
</feature>
<evidence type="ECO:0000256" key="7">
    <source>
        <dbReference type="SAM" id="Phobius"/>
    </source>
</evidence>
<evidence type="ECO:0000256" key="4">
    <source>
        <dbReference type="ARBA" id="ARBA00023110"/>
    </source>
</evidence>
<accession>A0A519BG85</accession>
<dbReference type="Pfam" id="PF00639">
    <property type="entry name" value="Rotamase"/>
    <property type="match status" value="1"/>
</dbReference>
<dbReference type="AlphaFoldDB" id="A0A519BG85"/>
<evidence type="ECO:0000256" key="6">
    <source>
        <dbReference type="PROSITE-ProRule" id="PRU00278"/>
    </source>
</evidence>
<dbReference type="InterPro" id="IPR046357">
    <property type="entry name" value="PPIase_dom_sf"/>
</dbReference>
<protein>
    <recommendedName>
        <fullName evidence="2">peptidylprolyl isomerase</fullName>
        <ecNumber evidence="2">5.2.1.8</ecNumber>
    </recommendedName>
</protein>
<gene>
    <name evidence="9" type="ORF">EVJ46_04385</name>
</gene>
<proteinExistence type="predicted"/>
<dbReference type="PANTHER" id="PTHR47245">
    <property type="entry name" value="PEPTIDYLPROLYL ISOMERASE"/>
    <property type="match status" value="1"/>
</dbReference>
<dbReference type="Gene3D" id="3.10.50.40">
    <property type="match status" value="1"/>
</dbReference>
<reference evidence="9 10" key="1">
    <citation type="journal article" date="2019" name="ISME J.">
        <title>Insights into ecological role of a new deltaproteobacterial order Candidatus Acidulodesulfobacterales by metagenomics and metatranscriptomics.</title>
        <authorList>
            <person name="Tan S."/>
            <person name="Liu J."/>
            <person name="Fang Y."/>
            <person name="Hedlund B.P."/>
            <person name="Lian Z.H."/>
            <person name="Huang L.Y."/>
            <person name="Li J.T."/>
            <person name="Huang L.N."/>
            <person name="Li W.J."/>
            <person name="Jiang H.C."/>
            <person name="Dong H.L."/>
            <person name="Shu W.S."/>
        </authorList>
    </citation>
    <scope>NUCLEOTIDE SEQUENCE [LARGE SCALE GENOMIC DNA]</scope>
    <source>
        <strain evidence="9">AP2</strain>
    </source>
</reference>
<name>A0A519BG85_ACIG2</name>
<keyword evidence="7" id="KW-0472">Membrane</keyword>
<dbReference type="EMBL" id="SGBC01000002">
    <property type="protein sequence ID" value="RZD16278.1"/>
    <property type="molecule type" value="Genomic_DNA"/>
</dbReference>
<keyword evidence="5 6" id="KW-0413">Isomerase</keyword>
<dbReference type="InterPro" id="IPR050245">
    <property type="entry name" value="PrsA_foldase"/>
</dbReference>
<evidence type="ECO:0000256" key="1">
    <source>
        <dbReference type="ARBA" id="ARBA00000971"/>
    </source>
</evidence>
<dbReference type="Gene3D" id="1.10.8.1040">
    <property type="match status" value="1"/>
</dbReference>
<dbReference type="PANTHER" id="PTHR47245:SF1">
    <property type="entry name" value="FOLDASE PROTEIN PRSA"/>
    <property type="match status" value="1"/>
</dbReference>
<evidence type="ECO:0000256" key="2">
    <source>
        <dbReference type="ARBA" id="ARBA00013194"/>
    </source>
</evidence>
<keyword evidence="7" id="KW-1133">Transmembrane helix</keyword>
<dbReference type="GO" id="GO:0003755">
    <property type="term" value="F:peptidyl-prolyl cis-trans isomerase activity"/>
    <property type="evidence" value="ECO:0007669"/>
    <property type="project" value="UniProtKB-KW"/>
</dbReference>
<evidence type="ECO:0000259" key="8">
    <source>
        <dbReference type="PROSITE" id="PS50198"/>
    </source>
</evidence>
<dbReference type="Pfam" id="PF13624">
    <property type="entry name" value="SurA_N_3"/>
    <property type="match status" value="1"/>
</dbReference>
<dbReference type="InterPro" id="IPR000297">
    <property type="entry name" value="PPIase_PpiC"/>
</dbReference>
<comment type="caution">
    <text evidence="9">The sequence shown here is derived from an EMBL/GenBank/DDBJ whole genome shotgun (WGS) entry which is preliminary data.</text>
</comment>
<dbReference type="SUPFAM" id="SSF54534">
    <property type="entry name" value="FKBP-like"/>
    <property type="match status" value="1"/>
</dbReference>
<dbReference type="InterPro" id="IPR027304">
    <property type="entry name" value="Trigger_fact/SurA_dom_sf"/>
</dbReference>
<feature type="transmembrane region" description="Helical" evidence="7">
    <location>
        <begin position="21"/>
        <end position="41"/>
    </location>
</feature>
<comment type="catalytic activity">
    <reaction evidence="1">
        <text>[protein]-peptidylproline (omega=180) = [protein]-peptidylproline (omega=0)</text>
        <dbReference type="Rhea" id="RHEA:16237"/>
        <dbReference type="Rhea" id="RHEA-COMP:10747"/>
        <dbReference type="Rhea" id="RHEA-COMP:10748"/>
        <dbReference type="ChEBI" id="CHEBI:83833"/>
        <dbReference type="ChEBI" id="CHEBI:83834"/>
        <dbReference type="EC" id="5.2.1.8"/>
    </reaction>
</comment>
<dbReference type="Proteomes" id="UP000316562">
    <property type="component" value="Unassembled WGS sequence"/>
</dbReference>
<dbReference type="PROSITE" id="PS50198">
    <property type="entry name" value="PPIC_PPIASE_2"/>
    <property type="match status" value="1"/>
</dbReference>